<organism evidence="1 2">
    <name type="scientific">Vigna angularis var. angularis</name>
    <dbReference type="NCBI Taxonomy" id="157739"/>
    <lineage>
        <taxon>Eukaryota</taxon>
        <taxon>Viridiplantae</taxon>
        <taxon>Streptophyta</taxon>
        <taxon>Embryophyta</taxon>
        <taxon>Tracheophyta</taxon>
        <taxon>Spermatophyta</taxon>
        <taxon>Magnoliopsida</taxon>
        <taxon>eudicotyledons</taxon>
        <taxon>Gunneridae</taxon>
        <taxon>Pentapetalae</taxon>
        <taxon>rosids</taxon>
        <taxon>fabids</taxon>
        <taxon>Fabales</taxon>
        <taxon>Fabaceae</taxon>
        <taxon>Papilionoideae</taxon>
        <taxon>50 kb inversion clade</taxon>
        <taxon>NPAAA clade</taxon>
        <taxon>indigoferoid/millettioid clade</taxon>
        <taxon>Phaseoleae</taxon>
        <taxon>Vigna</taxon>
    </lineage>
</organism>
<dbReference type="AlphaFoldDB" id="A0A0S3RUX5"/>
<proteinExistence type="predicted"/>
<reference evidence="1 2" key="1">
    <citation type="journal article" date="2015" name="Sci. Rep.">
        <title>The power of single molecule real-time sequencing technology in the de novo assembly of a eukaryotic genome.</title>
        <authorList>
            <person name="Sakai H."/>
            <person name="Naito K."/>
            <person name="Ogiso-Tanaka E."/>
            <person name="Takahashi Y."/>
            <person name="Iseki K."/>
            <person name="Muto C."/>
            <person name="Satou K."/>
            <person name="Teruya K."/>
            <person name="Shiroma A."/>
            <person name="Shimoji M."/>
            <person name="Hirano T."/>
            <person name="Itoh T."/>
            <person name="Kaga A."/>
            <person name="Tomooka N."/>
        </authorList>
    </citation>
    <scope>NUCLEOTIDE SEQUENCE [LARGE SCALE GENOMIC DNA]</scope>
    <source>
        <strain evidence="2">cv. Shumari</strain>
    </source>
</reference>
<gene>
    <name evidence="1" type="primary">Vigan.04G175100</name>
    <name evidence="1" type="ORF">VIGAN_04175100</name>
</gene>
<dbReference type="Proteomes" id="UP000291084">
    <property type="component" value="Chromosome 4"/>
</dbReference>
<evidence type="ECO:0000313" key="1">
    <source>
        <dbReference type="EMBL" id="BAT84393.1"/>
    </source>
</evidence>
<protein>
    <submittedName>
        <fullName evidence="1">Uncharacterized protein</fullName>
    </submittedName>
</protein>
<dbReference type="EMBL" id="AP015037">
    <property type="protein sequence ID" value="BAT84393.1"/>
    <property type="molecule type" value="Genomic_DNA"/>
</dbReference>
<accession>A0A0S3RUX5</accession>
<evidence type="ECO:0000313" key="2">
    <source>
        <dbReference type="Proteomes" id="UP000291084"/>
    </source>
</evidence>
<keyword evidence="2" id="KW-1185">Reference proteome</keyword>
<name>A0A0S3RUX5_PHAAN</name>
<sequence length="72" mass="7680">VMKVAEVVVMKVAEVVVMKVAEVVVMKVAEVVGMKEAEVEEGVMDGAGAEWVDVQGVVQTRHDCEGCCCHSC</sequence>
<feature type="non-terminal residue" evidence="1">
    <location>
        <position position="1"/>
    </location>
</feature>